<name>A0A2Z5JS32_STRAR</name>
<dbReference type="Gene3D" id="2.60.120.10">
    <property type="entry name" value="Jelly Rolls"/>
    <property type="match status" value="1"/>
</dbReference>
<organism evidence="1 2">
    <name type="scientific">Streptomyces atratus</name>
    <dbReference type="NCBI Taxonomy" id="1893"/>
    <lineage>
        <taxon>Bacteria</taxon>
        <taxon>Bacillati</taxon>
        <taxon>Actinomycetota</taxon>
        <taxon>Actinomycetes</taxon>
        <taxon>Kitasatosporales</taxon>
        <taxon>Streptomycetaceae</taxon>
        <taxon>Streptomyces</taxon>
    </lineage>
</organism>
<accession>A0A2Z5JS32</accession>
<proteinExistence type="predicted"/>
<sequence length="141" mass="16128">MHDRPLTSEIVAENYDRWSPPLHADFAVNEHNGRVGGTLLVDTESLRVWETRLEPGERLPVHRHVLDYHWIALTDGRARQHMSDGTSREISYARGQTRYFTVTDSGHHLHDLKNIGDEVLSFLTIESKDGPNEPIDLPQDP</sequence>
<dbReference type="InterPro" id="IPR011051">
    <property type="entry name" value="RmlC_Cupin_sf"/>
</dbReference>
<evidence type="ECO:0000313" key="2">
    <source>
        <dbReference type="Proteomes" id="UP000252698"/>
    </source>
</evidence>
<dbReference type="EMBL" id="CP027306">
    <property type="protein sequence ID" value="AXE83270.1"/>
    <property type="molecule type" value="Genomic_DNA"/>
</dbReference>
<dbReference type="AlphaFoldDB" id="A0A2Z5JS32"/>
<dbReference type="InterPro" id="IPR014710">
    <property type="entry name" value="RmlC-like_jellyroll"/>
</dbReference>
<protein>
    <recommendedName>
        <fullName evidence="3">Cupin domain-containing protein</fullName>
    </recommendedName>
</protein>
<dbReference type="Proteomes" id="UP000252698">
    <property type="component" value="Chromosome"/>
</dbReference>
<dbReference type="KEGG" id="sata:C5746_38905"/>
<evidence type="ECO:0000313" key="1">
    <source>
        <dbReference type="EMBL" id="AXE83270.1"/>
    </source>
</evidence>
<reference evidence="1 2" key="1">
    <citation type="journal article" date="2018" name="Front. Microbiol.">
        <title>Genome Sequencing of Streptomyces atratus SCSIOZH16 and Activation Production of Nocardamine via Metabolic Engineering.</title>
        <authorList>
            <person name="Li Y."/>
            <person name="Zhang C."/>
            <person name="Liu C."/>
            <person name="Ju J."/>
            <person name="Ma J."/>
        </authorList>
    </citation>
    <scope>NUCLEOTIDE SEQUENCE [LARGE SCALE GENOMIC DNA]</scope>
    <source>
        <strain evidence="1 2">SCSIO_ZH16</strain>
    </source>
</reference>
<dbReference type="SUPFAM" id="SSF51182">
    <property type="entry name" value="RmlC-like cupins"/>
    <property type="match status" value="1"/>
</dbReference>
<gene>
    <name evidence="1" type="ORF">C5746_38905</name>
</gene>
<evidence type="ECO:0008006" key="3">
    <source>
        <dbReference type="Google" id="ProtNLM"/>
    </source>
</evidence>